<dbReference type="Pfam" id="PF01042">
    <property type="entry name" value="Ribonuc_L-PSP"/>
    <property type="match status" value="1"/>
</dbReference>
<dbReference type="InterPro" id="IPR035959">
    <property type="entry name" value="RutC-like_sf"/>
</dbReference>
<name>A0A1Z3HV25_9CYAN</name>
<dbReference type="Gene3D" id="3.30.1330.40">
    <property type="entry name" value="RutC-like"/>
    <property type="match status" value="1"/>
</dbReference>
<dbReference type="EMBL" id="CP021983">
    <property type="protein sequence ID" value="ASC74154.1"/>
    <property type="molecule type" value="Genomic_DNA"/>
</dbReference>
<accession>A0A1Z3HV25</accession>
<evidence type="ECO:0000313" key="2">
    <source>
        <dbReference type="Proteomes" id="UP000191901"/>
    </source>
</evidence>
<dbReference type="PANTHER" id="PTHR43857:SF1">
    <property type="entry name" value="YJGH FAMILY PROTEIN"/>
    <property type="match status" value="1"/>
</dbReference>
<gene>
    <name evidence="1" type="primary">ridA_2</name>
    <name evidence="1" type="ORF">XM38_051290</name>
</gene>
<dbReference type="PANTHER" id="PTHR43857">
    <property type="entry name" value="BLR7761 PROTEIN"/>
    <property type="match status" value="1"/>
</dbReference>
<evidence type="ECO:0000313" key="1">
    <source>
        <dbReference type="EMBL" id="ASC74154.1"/>
    </source>
</evidence>
<dbReference type="InterPro" id="IPR006175">
    <property type="entry name" value="YjgF/YER057c/UK114"/>
</dbReference>
<sequence length="129" mass="14024">MNTLEIQAGLAVTPGYQYAQPVGNQLFVAGQVPHGIEGNLVGIGSPHAQASQCLKNLRTLMNLYGFSDRDIRQLKIYVVGDHANLTNAWQAVAEWFDNAVPPATLLGVFLLGHENQLVEIDATIVRIES</sequence>
<dbReference type="CDD" id="cd00448">
    <property type="entry name" value="YjgF_YER057c_UK114_family"/>
    <property type="match status" value="1"/>
</dbReference>
<protein>
    <submittedName>
        <fullName evidence="1">Enamine deaminase</fullName>
    </submittedName>
</protein>
<dbReference type="SUPFAM" id="SSF55298">
    <property type="entry name" value="YjgF-like"/>
    <property type="match status" value="1"/>
</dbReference>
<dbReference type="Proteomes" id="UP000191901">
    <property type="component" value="Chromosome"/>
</dbReference>
<reference evidence="1 2" key="1">
    <citation type="journal article" date="2016" name="Biochim. Biophys. Acta">
        <title>Characterization of red-shifted phycobilisomes isolated from the chlorophyll f-containing cyanobacterium Halomicronema hongdechloris.</title>
        <authorList>
            <person name="Li Y."/>
            <person name="Lin Y."/>
            <person name="Garvey C.J."/>
            <person name="Birch D."/>
            <person name="Corkery R.W."/>
            <person name="Loughlin P.C."/>
            <person name="Scheer H."/>
            <person name="Willows R.D."/>
            <person name="Chen M."/>
        </authorList>
    </citation>
    <scope>NUCLEOTIDE SEQUENCE [LARGE SCALE GENOMIC DNA]</scope>
    <source>
        <strain evidence="1 2">C2206</strain>
    </source>
</reference>
<keyword evidence="2" id="KW-1185">Reference proteome</keyword>
<dbReference type="AlphaFoldDB" id="A0A1Z3HV25"/>
<dbReference type="OrthoDB" id="9803101at2"/>
<dbReference type="KEGG" id="hhg:XM38_051290"/>
<dbReference type="STRING" id="1641165.XM38_01660"/>
<organism evidence="1 2">
    <name type="scientific">Halomicronema hongdechloris C2206</name>
    <dbReference type="NCBI Taxonomy" id="1641165"/>
    <lineage>
        <taxon>Bacteria</taxon>
        <taxon>Bacillati</taxon>
        <taxon>Cyanobacteriota</taxon>
        <taxon>Cyanophyceae</taxon>
        <taxon>Nodosilineales</taxon>
        <taxon>Nodosilineaceae</taxon>
        <taxon>Halomicronema</taxon>
    </lineage>
</organism>
<proteinExistence type="predicted"/>